<evidence type="ECO:0000313" key="2">
    <source>
        <dbReference type="EMBL" id="QAT17865.1"/>
    </source>
</evidence>
<feature type="domain" description="Transcription elongation factor GreA/GreB C-terminal" evidence="1">
    <location>
        <begin position="55"/>
        <end position="128"/>
    </location>
</feature>
<dbReference type="Gene3D" id="3.10.50.30">
    <property type="entry name" value="Transcription elongation factor, GreA/GreB, C-terminal domain"/>
    <property type="match status" value="1"/>
</dbReference>
<reference evidence="2 3" key="1">
    <citation type="submission" date="2017-01" db="EMBL/GenBank/DDBJ databases">
        <title>First insights into the biology of 'candidatus Vampirococcus archaeovorus'.</title>
        <authorList>
            <person name="Kizina J."/>
            <person name="Jordan S."/>
            <person name="Stueber K."/>
            <person name="Reinhardt R."/>
            <person name="Harder J."/>
        </authorList>
    </citation>
    <scope>NUCLEOTIDE SEQUENCE [LARGE SCALE GENOMIC DNA]</scope>
    <source>
        <strain evidence="2 3">LiM</strain>
    </source>
</reference>
<dbReference type="PANTHER" id="PTHR30437:SF4">
    <property type="entry name" value="TRANSCRIPTION ELONGATION FACTOR GREA"/>
    <property type="match status" value="1"/>
</dbReference>
<accession>A0A410P6R0</accession>
<name>A0A410P6R0_VELA1</name>
<dbReference type="InterPro" id="IPR023459">
    <property type="entry name" value="Tscrpt_elong_fac_GreA/B_fam"/>
</dbReference>
<dbReference type="OrthoDB" id="192847at2"/>
<dbReference type="AlphaFoldDB" id="A0A410P6R0"/>
<dbReference type="RefSeq" id="WP_128700832.1">
    <property type="nucleotide sequence ID" value="NZ_CP019384.1"/>
</dbReference>
<organism evidence="2 3">
    <name type="scientific">Velamenicoccus archaeovorus</name>
    <dbReference type="NCBI Taxonomy" id="1930593"/>
    <lineage>
        <taxon>Bacteria</taxon>
        <taxon>Pseudomonadati</taxon>
        <taxon>Candidatus Omnitrophota</taxon>
        <taxon>Candidatus Velamenicoccus</taxon>
    </lineage>
</organism>
<dbReference type="GO" id="GO:0032784">
    <property type="term" value="P:regulation of DNA-templated transcription elongation"/>
    <property type="evidence" value="ECO:0007669"/>
    <property type="project" value="InterPro"/>
</dbReference>
<dbReference type="PANTHER" id="PTHR30437">
    <property type="entry name" value="TRANSCRIPTION ELONGATION FACTOR GREA"/>
    <property type="match status" value="1"/>
</dbReference>
<dbReference type="Pfam" id="PF01272">
    <property type="entry name" value="GreA_GreB"/>
    <property type="match status" value="1"/>
</dbReference>
<evidence type="ECO:0000313" key="3">
    <source>
        <dbReference type="Proteomes" id="UP000287243"/>
    </source>
</evidence>
<dbReference type="GO" id="GO:0003677">
    <property type="term" value="F:DNA binding"/>
    <property type="evidence" value="ECO:0007669"/>
    <property type="project" value="InterPro"/>
</dbReference>
<dbReference type="EMBL" id="CP019384">
    <property type="protein sequence ID" value="QAT17865.1"/>
    <property type="molecule type" value="Genomic_DNA"/>
</dbReference>
<dbReference type="KEGG" id="vai:BU251_09085"/>
<protein>
    <recommendedName>
        <fullName evidence="1">Transcription elongation factor GreA/GreB C-terminal domain-containing protein</fullName>
    </recommendedName>
</protein>
<gene>
    <name evidence="2" type="ORF">BU251_09085</name>
</gene>
<keyword evidence="3" id="KW-1185">Reference proteome</keyword>
<dbReference type="Proteomes" id="UP000287243">
    <property type="component" value="Chromosome"/>
</dbReference>
<dbReference type="SUPFAM" id="SSF54534">
    <property type="entry name" value="FKBP-like"/>
    <property type="match status" value="1"/>
</dbReference>
<sequence length="142" mass="16323">MCIIKKSDYRRIKELIIGYEAGSFPDRQTKKRILFLKEKLNKAKKVDDASLGLVDIVYLNSAVRFKNISTAEEKEYLFVIPKIECKELGRVSVLSNLGIALLGHKKGDTVEVKEFDGSKYSVQILKIQPTSELWIKRLEQYI</sequence>
<dbReference type="InterPro" id="IPR001437">
    <property type="entry name" value="Tscrpt_elong_fac_GreA/B_C"/>
</dbReference>
<dbReference type="GO" id="GO:0006354">
    <property type="term" value="P:DNA-templated transcription elongation"/>
    <property type="evidence" value="ECO:0007669"/>
    <property type="project" value="TreeGrafter"/>
</dbReference>
<evidence type="ECO:0000259" key="1">
    <source>
        <dbReference type="Pfam" id="PF01272"/>
    </source>
</evidence>
<dbReference type="GO" id="GO:0070063">
    <property type="term" value="F:RNA polymerase binding"/>
    <property type="evidence" value="ECO:0007669"/>
    <property type="project" value="InterPro"/>
</dbReference>
<dbReference type="InterPro" id="IPR036953">
    <property type="entry name" value="GreA/GreB_C_sf"/>
</dbReference>
<proteinExistence type="predicted"/>